<dbReference type="GO" id="GO:0003677">
    <property type="term" value="F:DNA binding"/>
    <property type="evidence" value="ECO:0007669"/>
    <property type="project" value="UniProtKB-UniRule"/>
</dbReference>
<feature type="domain" description="SF4 helicase" evidence="13">
    <location>
        <begin position="173"/>
        <end position="463"/>
    </location>
</feature>
<reference evidence="15" key="1">
    <citation type="submission" date="2017-10" db="EMBL/GenBank/DDBJ databases">
        <title>Campylobacter species from seals.</title>
        <authorList>
            <person name="Gilbert M.J."/>
            <person name="Zomer A.L."/>
            <person name="Timmerman A.J."/>
            <person name="Duim B."/>
            <person name="Wagenaar J.A."/>
        </authorList>
    </citation>
    <scope>NUCLEOTIDE SEQUENCE [LARGE SCALE GENOMIC DNA]</scope>
    <source>
        <strain evidence="15">17S00004-5</strain>
    </source>
</reference>
<keyword evidence="15" id="KW-1185">Reference proteome</keyword>
<keyword evidence="8 12" id="KW-0238">DNA-binding</keyword>
<accession>A0A2P8QZT0</accession>
<proteinExistence type="inferred from homology"/>
<keyword evidence="2 12" id="KW-0639">Primosome</keyword>
<dbReference type="InterPro" id="IPR007692">
    <property type="entry name" value="DNA_helicase_DnaB"/>
</dbReference>
<keyword evidence="9" id="KW-0413">Isomerase</keyword>
<keyword evidence="7 12" id="KW-0067">ATP-binding</keyword>
<dbReference type="GO" id="GO:0016887">
    <property type="term" value="F:ATP hydrolysis activity"/>
    <property type="evidence" value="ECO:0007669"/>
    <property type="project" value="RHEA"/>
</dbReference>
<dbReference type="NCBIfam" id="NF006306">
    <property type="entry name" value="PRK08506.1"/>
    <property type="match status" value="1"/>
</dbReference>
<dbReference type="PROSITE" id="PS51199">
    <property type="entry name" value="SF4_HELICASE"/>
    <property type="match status" value="1"/>
</dbReference>
<comment type="function">
    <text evidence="12">The main replicative DNA helicase, it participates in initiation and elongation during chromosome replication. Travels ahead of the DNA replisome, separating dsDNA into templates for DNA synthesis. A processive ATP-dependent 5'-3' DNA helicase it has DNA-dependent ATPase activity.</text>
</comment>
<comment type="caution">
    <text evidence="14">The sequence shown here is derived from an EMBL/GenBank/DDBJ whole genome shotgun (WGS) entry which is preliminary data.</text>
</comment>
<dbReference type="NCBIfam" id="TIGR00665">
    <property type="entry name" value="DnaB"/>
    <property type="match status" value="1"/>
</dbReference>
<organism evidence="14 15">
    <name type="scientific">Campylobacter blaseri</name>
    <dbReference type="NCBI Taxonomy" id="2042961"/>
    <lineage>
        <taxon>Bacteria</taxon>
        <taxon>Pseudomonadati</taxon>
        <taxon>Campylobacterota</taxon>
        <taxon>Epsilonproteobacteria</taxon>
        <taxon>Campylobacterales</taxon>
        <taxon>Campylobacteraceae</taxon>
        <taxon>Campylobacter</taxon>
    </lineage>
</organism>
<gene>
    <name evidence="14" type="ORF">CQ405_06395</name>
</gene>
<comment type="similarity">
    <text evidence="1 12">Belongs to the helicase family. DnaB subfamily.</text>
</comment>
<dbReference type="InterPro" id="IPR036185">
    <property type="entry name" value="DNA_heli_DnaB-like_N_sf"/>
</dbReference>
<evidence type="ECO:0000256" key="8">
    <source>
        <dbReference type="ARBA" id="ARBA00023125"/>
    </source>
</evidence>
<dbReference type="PANTHER" id="PTHR30153">
    <property type="entry name" value="REPLICATIVE DNA HELICASE DNAB"/>
    <property type="match status" value="1"/>
</dbReference>
<keyword evidence="5 12" id="KW-0378">Hydrolase</keyword>
<evidence type="ECO:0000313" key="14">
    <source>
        <dbReference type="EMBL" id="PSM51755.1"/>
    </source>
</evidence>
<dbReference type="OrthoDB" id="9773982at2"/>
<keyword evidence="4 12" id="KW-0547">Nucleotide-binding</keyword>
<dbReference type="GO" id="GO:0043139">
    <property type="term" value="F:5'-3' DNA helicase activity"/>
    <property type="evidence" value="ECO:0007669"/>
    <property type="project" value="UniProtKB-EC"/>
</dbReference>
<dbReference type="Pfam" id="PF00772">
    <property type="entry name" value="DnaB"/>
    <property type="match status" value="1"/>
</dbReference>
<dbReference type="CDD" id="cd00984">
    <property type="entry name" value="DnaB_C"/>
    <property type="match status" value="1"/>
</dbReference>
<comment type="catalytic activity">
    <reaction evidence="10 12">
        <text>ATP + H2O = ADP + phosphate + H(+)</text>
        <dbReference type="Rhea" id="RHEA:13065"/>
        <dbReference type="ChEBI" id="CHEBI:15377"/>
        <dbReference type="ChEBI" id="CHEBI:15378"/>
        <dbReference type="ChEBI" id="CHEBI:30616"/>
        <dbReference type="ChEBI" id="CHEBI:43474"/>
        <dbReference type="ChEBI" id="CHEBI:456216"/>
        <dbReference type="EC" id="5.6.2.3"/>
    </reaction>
</comment>
<dbReference type="InterPro" id="IPR016136">
    <property type="entry name" value="DNA_helicase_N/primase_C"/>
</dbReference>
<evidence type="ECO:0000256" key="2">
    <source>
        <dbReference type="ARBA" id="ARBA00022515"/>
    </source>
</evidence>
<evidence type="ECO:0000256" key="5">
    <source>
        <dbReference type="ARBA" id="ARBA00022801"/>
    </source>
</evidence>
<evidence type="ECO:0000256" key="7">
    <source>
        <dbReference type="ARBA" id="ARBA00022840"/>
    </source>
</evidence>
<keyword evidence="3 12" id="KW-0235">DNA replication</keyword>
<evidence type="ECO:0000256" key="10">
    <source>
        <dbReference type="ARBA" id="ARBA00048954"/>
    </source>
</evidence>
<dbReference type="EMBL" id="PDHH01000005">
    <property type="protein sequence ID" value="PSM51755.1"/>
    <property type="molecule type" value="Genomic_DNA"/>
</dbReference>
<dbReference type="Proteomes" id="UP000240535">
    <property type="component" value="Unassembled WGS sequence"/>
</dbReference>
<dbReference type="GO" id="GO:0005829">
    <property type="term" value="C:cytosol"/>
    <property type="evidence" value="ECO:0007669"/>
    <property type="project" value="TreeGrafter"/>
</dbReference>
<dbReference type="SUPFAM" id="SSF48024">
    <property type="entry name" value="N-terminal domain of DnaB helicase"/>
    <property type="match status" value="1"/>
</dbReference>
<name>A0A2P8QZT0_9BACT</name>
<evidence type="ECO:0000256" key="1">
    <source>
        <dbReference type="ARBA" id="ARBA00008428"/>
    </source>
</evidence>
<protein>
    <recommendedName>
        <fullName evidence="11 12">Replicative DNA helicase</fullName>
        <ecNumber evidence="11 12">5.6.2.3</ecNumber>
    </recommendedName>
</protein>
<dbReference type="InterPro" id="IPR027417">
    <property type="entry name" value="P-loop_NTPase"/>
</dbReference>
<evidence type="ECO:0000256" key="4">
    <source>
        <dbReference type="ARBA" id="ARBA00022741"/>
    </source>
</evidence>
<dbReference type="GO" id="GO:0006269">
    <property type="term" value="P:DNA replication, synthesis of primer"/>
    <property type="evidence" value="ECO:0007669"/>
    <property type="project" value="UniProtKB-UniRule"/>
</dbReference>
<evidence type="ECO:0000313" key="15">
    <source>
        <dbReference type="Proteomes" id="UP000240535"/>
    </source>
</evidence>
<evidence type="ECO:0000259" key="13">
    <source>
        <dbReference type="PROSITE" id="PS51199"/>
    </source>
</evidence>
<dbReference type="Gene3D" id="1.10.860.10">
    <property type="entry name" value="DNAb Helicase, Chain A"/>
    <property type="match status" value="1"/>
</dbReference>
<evidence type="ECO:0000256" key="9">
    <source>
        <dbReference type="ARBA" id="ARBA00023235"/>
    </source>
</evidence>
<evidence type="ECO:0000256" key="6">
    <source>
        <dbReference type="ARBA" id="ARBA00022806"/>
    </source>
</evidence>
<sequence length="471" mass="53565">MSETNNTIPSNLYDLDMERSILSSIFYSEDSFSEIYGLIDANDFYLKAHSDVFKAMLECVNSDEPIDFTFVKKRLGKNYNEPVFNEIIATNSLIDIEKYANELKEKSIRRSLISIAHKIPSKVNEFQPAKDMVDDISSKLYALVDGKKGGVVKKSDEVIHELMLEMKKQKEAVDKDLVGLDTGFRYLNEHTKGFKEGELIIVAARPGMGKTAFVLNAIQRTLNVGKGVVFFSLEMPASHLMMRILSANTSIPLSNILTAKMDDDEFTRFGDACEDMMNKKLFFYDSNYVNIHQIRTHLRKLKAKHEEINLCVIDYIGLMMSSSSFSERHLQIAEISRGLKLLARELNMPIIALSQLNRGLEARSNKRPMLSDLRESGAIEQDADIILFVYRGDVYAAQEEDERRERWINEGKDPASYVPKFTPHASEEKAEIIVGKNRNGSLGSVEVVFQKQFTRFVDHSFEPVEESTFNG</sequence>
<dbReference type="InterPro" id="IPR007694">
    <property type="entry name" value="DNA_helicase_DnaB-like_C"/>
</dbReference>
<dbReference type="GO" id="GO:0005524">
    <property type="term" value="F:ATP binding"/>
    <property type="evidence" value="ECO:0007669"/>
    <property type="project" value="UniProtKB-UniRule"/>
</dbReference>
<evidence type="ECO:0000256" key="12">
    <source>
        <dbReference type="RuleBase" id="RU362085"/>
    </source>
</evidence>
<evidence type="ECO:0000256" key="11">
    <source>
        <dbReference type="NCBIfam" id="TIGR00665"/>
    </source>
</evidence>
<dbReference type="AlphaFoldDB" id="A0A2P8QZT0"/>
<dbReference type="PANTHER" id="PTHR30153:SF2">
    <property type="entry name" value="REPLICATIVE DNA HELICASE"/>
    <property type="match status" value="1"/>
</dbReference>
<dbReference type="EC" id="5.6.2.3" evidence="11 12"/>
<evidence type="ECO:0000256" key="3">
    <source>
        <dbReference type="ARBA" id="ARBA00022705"/>
    </source>
</evidence>
<dbReference type="Pfam" id="PF03796">
    <property type="entry name" value="DnaB_C"/>
    <property type="match status" value="1"/>
</dbReference>
<dbReference type="Gene3D" id="3.40.50.300">
    <property type="entry name" value="P-loop containing nucleotide triphosphate hydrolases"/>
    <property type="match status" value="1"/>
</dbReference>
<keyword evidence="6 12" id="KW-0347">Helicase</keyword>
<dbReference type="GO" id="GO:1990077">
    <property type="term" value="C:primosome complex"/>
    <property type="evidence" value="ECO:0007669"/>
    <property type="project" value="UniProtKB-UniRule"/>
</dbReference>
<dbReference type="InterPro" id="IPR007693">
    <property type="entry name" value="DNA_helicase_DnaB-like_N"/>
</dbReference>
<dbReference type="SUPFAM" id="SSF52540">
    <property type="entry name" value="P-loop containing nucleoside triphosphate hydrolases"/>
    <property type="match status" value="1"/>
</dbReference>